<name>A0A1H2JMQ1_9ACTN</name>
<dbReference type="AlphaFoldDB" id="A0A1H2JMQ1"/>
<evidence type="ECO:0000313" key="3">
    <source>
        <dbReference type="EMBL" id="SDU57794.1"/>
    </source>
</evidence>
<dbReference type="Proteomes" id="UP000183180">
    <property type="component" value="Unassembled WGS sequence"/>
</dbReference>
<proteinExistence type="predicted"/>
<dbReference type="InterPro" id="IPR011055">
    <property type="entry name" value="Dup_hybrid_motif"/>
</dbReference>
<evidence type="ECO:0000259" key="2">
    <source>
        <dbReference type="Pfam" id="PF01551"/>
    </source>
</evidence>
<feature type="compositionally biased region" description="Low complexity" evidence="1">
    <location>
        <begin position="19"/>
        <end position="31"/>
    </location>
</feature>
<accession>A0A1H2JMQ1</accession>
<keyword evidence="3" id="KW-0378">Hydrolase</keyword>
<reference evidence="3 4" key="1">
    <citation type="submission" date="2016-10" db="EMBL/GenBank/DDBJ databases">
        <authorList>
            <person name="de Groot N.N."/>
        </authorList>
    </citation>
    <scope>NUCLEOTIDE SEQUENCE [LARGE SCALE GENOMIC DNA]</scope>
    <source>
        <strain evidence="3 4">DSM 44215</strain>
    </source>
</reference>
<dbReference type="SUPFAM" id="SSF51261">
    <property type="entry name" value="Duplicated hybrid motif"/>
    <property type="match status" value="1"/>
</dbReference>
<sequence>MISDPRQRRDEVDDLAGPGVSRGSSRVRSGGLVDDITAEEMTTIIPFVDGDTDYDLSDYDFGYEAPGTSASTTRTPSEETTWTPSSWKGYYRPTHSEITQDILIPEHEFDQYAHDEPFDVEGAELDMLVDDQDHADLDESDAGLRPFRTNPAGQRIRRGGKHRIAAPPNVLKGGRAALIAMAAGAAVAAVSQVGATDDASNTAAVNAAAVTDATAPVDLGPGVAAATPLTDQMNVFSGQLGVGAKMAADEAQREALARRPLFTSPIPLGKYDFTSAFAMRWGTMHGGIDMAAPLGTPIHAATDGVVIKAEPASGYGHWVQVRADDGTVTMYGHMSSSGVLVSEGQHVTAGDVIALVGNEGFSFGPHLHFEVWKNGNTKIDPVPWLAAKGVKLAGYTG</sequence>
<evidence type="ECO:0000313" key="4">
    <source>
        <dbReference type="Proteomes" id="UP000183180"/>
    </source>
</evidence>
<dbReference type="CDD" id="cd12797">
    <property type="entry name" value="M23_peptidase"/>
    <property type="match status" value="1"/>
</dbReference>
<dbReference type="InterPro" id="IPR016047">
    <property type="entry name" value="M23ase_b-sheet_dom"/>
</dbReference>
<dbReference type="Pfam" id="PF01551">
    <property type="entry name" value="Peptidase_M23"/>
    <property type="match status" value="1"/>
</dbReference>
<dbReference type="STRING" id="158898.SAMN04488548_1342309"/>
<organism evidence="3 4">
    <name type="scientific">Gordonia westfalica</name>
    <dbReference type="NCBI Taxonomy" id="158898"/>
    <lineage>
        <taxon>Bacteria</taxon>
        <taxon>Bacillati</taxon>
        <taxon>Actinomycetota</taxon>
        <taxon>Actinomycetes</taxon>
        <taxon>Mycobacteriales</taxon>
        <taxon>Gordoniaceae</taxon>
        <taxon>Gordonia</taxon>
    </lineage>
</organism>
<dbReference type="PANTHER" id="PTHR21666:SF270">
    <property type="entry name" value="MUREIN HYDROLASE ACTIVATOR ENVC"/>
    <property type="match status" value="1"/>
</dbReference>
<dbReference type="PANTHER" id="PTHR21666">
    <property type="entry name" value="PEPTIDASE-RELATED"/>
    <property type="match status" value="1"/>
</dbReference>
<feature type="region of interest" description="Disordered" evidence="1">
    <location>
        <begin position="1"/>
        <end position="32"/>
    </location>
</feature>
<dbReference type="EMBL" id="FNLM01000034">
    <property type="protein sequence ID" value="SDU57794.1"/>
    <property type="molecule type" value="Genomic_DNA"/>
</dbReference>
<dbReference type="GO" id="GO:0004222">
    <property type="term" value="F:metalloendopeptidase activity"/>
    <property type="evidence" value="ECO:0007669"/>
    <property type="project" value="TreeGrafter"/>
</dbReference>
<gene>
    <name evidence="3" type="ORF">SAMN04488548_1342309</name>
</gene>
<protein>
    <submittedName>
        <fullName evidence="3">Murein DD-endopeptidase MepM and murein hydrolase activator NlpD, contain LysM domain</fullName>
    </submittedName>
</protein>
<feature type="region of interest" description="Disordered" evidence="1">
    <location>
        <begin position="137"/>
        <end position="157"/>
    </location>
</feature>
<feature type="compositionally biased region" description="Basic and acidic residues" evidence="1">
    <location>
        <begin position="1"/>
        <end position="11"/>
    </location>
</feature>
<feature type="domain" description="M23ase beta-sheet core" evidence="2">
    <location>
        <begin position="284"/>
        <end position="381"/>
    </location>
</feature>
<evidence type="ECO:0000256" key="1">
    <source>
        <dbReference type="SAM" id="MobiDB-lite"/>
    </source>
</evidence>
<dbReference type="InterPro" id="IPR050570">
    <property type="entry name" value="Cell_wall_metabolism_enzyme"/>
</dbReference>
<dbReference type="Gene3D" id="2.70.70.10">
    <property type="entry name" value="Glucose Permease (Domain IIA)"/>
    <property type="match status" value="1"/>
</dbReference>